<dbReference type="AlphaFoldDB" id="A0AAE3LI21"/>
<keyword evidence="1" id="KW-0812">Transmembrane</keyword>
<dbReference type="InterPro" id="IPR029058">
    <property type="entry name" value="AB_hydrolase_fold"/>
</dbReference>
<evidence type="ECO:0000256" key="1">
    <source>
        <dbReference type="SAM" id="Phobius"/>
    </source>
</evidence>
<accession>A0AAE3LI21</accession>
<dbReference type="RefSeq" id="WP_267301496.1">
    <property type="nucleotide sequence ID" value="NZ_JAOQJZ010000011.1"/>
</dbReference>
<dbReference type="SUPFAM" id="SSF53474">
    <property type="entry name" value="alpha/beta-Hydrolases"/>
    <property type="match status" value="1"/>
</dbReference>
<reference evidence="3 4" key="1">
    <citation type="journal article" date="2021" name="ISME Commun">
        <title>Automated analysis of genomic sequences facilitates high-throughput and comprehensive description of bacteria.</title>
        <authorList>
            <person name="Hitch T.C.A."/>
        </authorList>
    </citation>
    <scope>NUCLEOTIDE SEQUENCE [LARGE SCALE GENOMIC DNA]</scope>
    <source>
        <strain evidence="3 4">Sanger_31</strain>
    </source>
</reference>
<keyword evidence="1" id="KW-0472">Membrane</keyword>
<proteinExistence type="predicted"/>
<feature type="transmembrane region" description="Helical" evidence="1">
    <location>
        <begin position="69"/>
        <end position="93"/>
    </location>
</feature>
<feature type="domain" description="DUF676" evidence="2">
    <location>
        <begin position="222"/>
        <end position="292"/>
    </location>
</feature>
<protein>
    <submittedName>
        <fullName evidence="3">Triacylglycerol lipase</fullName>
    </submittedName>
</protein>
<feature type="transmembrane region" description="Helical" evidence="1">
    <location>
        <begin position="129"/>
        <end position="153"/>
    </location>
</feature>
<sequence>MKKIRGTFLSIPVLLLANAPALWKLIDINSLLKTLIIILLTLYTLVFMLKSHGRRGSHGKIRRLDSGAFVLGCGVLQSVIQLIIVIVLCFTKLNGWRLLANSLCAYAITTLLCLSGIARIAASARQVKILWYVILLFTWYIPLVNCIVFRKFYKAARSEYYFEQAKLDLDAARKENEICKTKYPILMVHGIFFRDWQVINYWGRVPNELIRNGAEVYYGKQQSANKVSVSATEVAERIKEVIAETGAEKVNIIAHSKGGLDSRYAISHLGMDKYVATLTTINTPHYGCKFVDMLLGKIPESIQSFVDRKYNKLFTALGDKDPSFLDGVYDLTYKNCSELNASTPDSQLVSYRSVMSKMNSIRSAGFPLNIGYLLNKPYGKGNDGLVTVESGLYGENSKMIEHKGKRGISHGDVIDLFRENIKDFDVREFYVDIVKELKEQGF</sequence>
<keyword evidence="1" id="KW-1133">Transmembrane helix</keyword>
<evidence type="ECO:0000313" key="3">
    <source>
        <dbReference type="EMBL" id="MCU6706334.1"/>
    </source>
</evidence>
<comment type="caution">
    <text evidence="3">The sequence shown here is derived from an EMBL/GenBank/DDBJ whole genome shotgun (WGS) entry which is preliminary data.</text>
</comment>
<evidence type="ECO:0000259" key="2">
    <source>
        <dbReference type="Pfam" id="PF05057"/>
    </source>
</evidence>
<name>A0AAE3LI21_9FIRM</name>
<evidence type="ECO:0000313" key="4">
    <source>
        <dbReference type="Proteomes" id="UP001208131"/>
    </source>
</evidence>
<dbReference type="Proteomes" id="UP001208131">
    <property type="component" value="Unassembled WGS sequence"/>
</dbReference>
<dbReference type="EMBL" id="JAOQJZ010000011">
    <property type="protein sequence ID" value="MCU6706334.1"/>
    <property type="molecule type" value="Genomic_DNA"/>
</dbReference>
<keyword evidence="4" id="KW-1185">Reference proteome</keyword>
<feature type="transmembrane region" description="Helical" evidence="1">
    <location>
        <begin position="31"/>
        <end position="49"/>
    </location>
</feature>
<dbReference type="Gene3D" id="3.40.50.1820">
    <property type="entry name" value="alpha/beta hydrolase"/>
    <property type="match status" value="1"/>
</dbReference>
<feature type="transmembrane region" description="Helical" evidence="1">
    <location>
        <begin position="99"/>
        <end position="122"/>
    </location>
</feature>
<dbReference type="InterPro" id="IPR007751">
    <property type="entry name" value="DUF676_lipase-like"/>
</dbReference>
<dbReference type="Pfam" id="PF05057">
    <property type="entry name" value="DUF676"/>
    <property type="match status" value="1"/>
</dbReference>
<organism evidence="3 4">
    <name type="scientific">Hominimerdicola aceti</name>
    <dbReference type="NCBI Taxonomy" id="2981726"/>
    <lineage>
        <taxon>Bacteria</taxon>
        <taxon>Bacillati</taxon>
        <taxon>Bacillota</taxon>
        <taxon>Clostridia</taxon>
        <taxon>Eubacteriales</taxon>
        <taxon>Oscillospiraceae</taxon>
        <taxon>Hominimerdicola</taxon>
    </lineage>
</organism>
<gene>
    <name evidence="3" type="ORF">OCV57_10430</name>
</gene>